<gene>
    <name evidence="13" type="ORF">ACFOM9_04070</name>
</gene>
<keyword evidence="8 10" id="KW-0472">Membrane</keyword>
<keyword evidence="6 10" id="KW-1133">Transmembrane helix</keyword>
<keyword evidence="11" id="KW-0732">Signal</keyword>
<dbReference type="PANTHER" id="PTHR31632:SF2">
    <property type="entry name" value="PLASMA MEMBRANE IRON PERMEASE"/>
    <property type="match status" value="1"/>
</dbReference>
<evidence type="ECO:0000256" key="4">
    <source>
        <dbReference type="ARBA" id="ARBA00022692"/>
    </source>
</evidence>
<name>A0ABV7UQN6_9GAMM</name>
<evidence type="ECO:0000256" key="2">
    <source>
        <dbReference type="ARBA" id="ARBA00008333"/>
    </source>
</evidence>
<feature type="transmembrane region" description="Helical" evidence="10">
    <location>
        <begin position="457"/>
        <end position="474"/>
    </location>
</feature>
<evidence type="ECO:0000256" key="6">
    <source>
        <dbReference type="ARBA" id="ARBA00022989"/>
    </source>
</evidence>
<evidence type="ECO:0000259" key="12">
    <source>
        <dbReference type="PROSITE" id="PS51007"/>
    </source>
</evidence>
<evidence type="ECO:0000256" key="7">
    <source>
        <dbReference type="ARBA" id="ARBA00023004"/>
    </source>
</evidence>
<sequence length="643" mass="67448">MRLLRLLSLMILLATAGSAFAAPQVQTLWRLLDYIAVDYPGAVRGGAVISEVEYGEMTEFSATVREGLAGLPVHPSRQALEAQSVALQEAIANKASPEQVEGQARALADALLRAYPVPRAPDAVPDLSVAKALYQQNCASCHGATGAGDGAASAGLDPPPIDFTDAARARQRSVFALQQVIEQGLEGTSMASYAQLSEDQRWALAFYVGQLAFPGEAAARGKALLREHPEAQAAVPDLAALVQVLPAGLAGLPQDVADDITAYLRREPQAALAMADAGQKDGALVLARTRLREGVEAYAAGDAAVARDKVLSAYLDGVEPVEPLLGTRDAGLLRELETAMAGVRARIGEGAGVADVRASADAANALLDRAEAALDDNDSAGATTAFVGALTILLREGLEALLIVIAMVAFLRKAGRVEAMPYVHGGWVGALVAGGATWLAATYLVDISGASRELTEGFAALFAAVVLVSIGIWMHGKSQADAWQRYIREKLSRALSRGSAWFLFLLAFIVVYREAFETVLFYAALWSQGHHGAIMAGAATAAVSLAVVAWLMLRYSRNLPFGKFFAASAALVAVLAVVLAGKGIAALQEAGWVPMSLFNGPRIDLLGIYPTMQGVTAQVVVLVALLLGFAWNTRTARAAAATR</sequence>
<keyword evidence="7 9" id="KW-0408">Iron</keyword>
<keyword evidence="14" id="KW-1185">Reference proteome</keyword>
<proteinExistence type="inferred from homology"/>
<keyword evidence="4 10" id="KW-0812">Transmembrane</keyword>
<evidence type="ECO:0000256" key="11">
    <source>
        <dbReference type="SAM" id="SignalP"/>
    </source>
</evidence>
<evidence type="ECO:0000256" key="5">
    <source>
        <dbReference type="ARBA" id="ARBA00022723"/>
    </source>
</evidence>
<keyword evidence="3 9" id="KW-0349">Heme</keyword>
<keyword evidence="5 9" id="KW-0479">Metal-binding</keyword>
<feature type="transmembrane region" description="Helical" evidence="10">
    <location>
        <begin position="532"/>
        <end position="553"/>
    </location>
</feature>
<evidence type="ECO:0000313" key="13">
    <source>
        <dbReference type="EMBL" id="MFC3659256.1"/>
    </source>
</evidence>
<feature type="chain" id="PRO_5047460160" evidence="11">
    <location>
        <begin position="22"/>
        <end position="643"/>
    </location>
</feature>
<dbReference type="Gene3D" id="1.10.760.10">
    <property type="entry name" value="Cytochrome c-like domain"/>
    <property type="match status" value="1"/>
</dbReference>
<evidence type="ECO:0000256" key="1">
    <source>
        <dbReference type="ARBA" id="ARBA00004141"/>
    </source>
</evidence>
<evidence type="ECO:0000256" key="9">
    <source>
        <dbReference type="PROSITE-ProRule" id="PRU00433"/>
    </source>
</evidence>
<comment type="caution">
    <text evidence="13">The sequence shown here is derived from an EMBL/GenBank/DDBJ whole genome shotgun (WGS) entry which is preliminary data.</text>
</comment>
<feature type="domain" description="Cytochrome c" evidence="12">
    <location>
        <begin position="125"/>
        <end position="212"/>
    </location>
</feature>
<evidence type="ECO:0000313" key="14">
    <source>
        <dbReference type="Proteomes" id="UP001595724"/>
    </source>
</evidence>
<feature type="transmembrane region" description="Helical" evidence="10">
    <location>
        <begin position="385"/>
        <end position="410"/>
    </location>
</feature>
<evidence type="ECO:0000256" key="3">
    <source>
        <dbReference type="ARBA" id="ARBA00022617"/>
    </source>
</evidence>
<dbReference type="InterPro" id="IPR004923">
    <property type="entry name" value="FTR1/Fip1/EfeU"/>
</dbReference>
<feature type="transmembrane region" description="Helical" evidence="10">
    <location>
        <begin position="494"/>
        <end position="512"/>
    </location>
</feature>
<feature type="signal peptide" evidence="11">
    <location>
        <begin position="1"/>
        <end position="21"/>
    </location>
</feature>
<dbReference type="EMBL" id="JBHRYF010000001">
    <property type="protein sequence ID" value="MFC3659256.1"/>
    <property type="molecule type" value="Genomic_DNA"/>
</dbReference>
<dbReference type="Proteomes" id="UP001595724">
    <property type="component" value="Unassembled WGS sequence"/>
</dbReference>
<accession>A0ABV7UQN6</accession>
<dbReference type="InterPro" id="IPR009056">
    <property type="entry name" value="Cyt_c-like_dom"/>
</dbReference>
<organism evidence="13 14">
    <name type="scientific">Luteimonas notoginsengisoli</name>
    <dbReference type="NCBI Taxonomy" id="1578200"/>
    <lineage>
        <taxon>Bacteria</taxon>
        <taxon>Pseudomonadati</taxon>
        <taxon>Pseudomonadota</taxon>
        <taxon>Gammaproteobacteria</taxon>
        <taxon>Lysobacterales</taxon>
        <taxon>Lysobacteraceae</taxon>
        <taxon>Luteimonas</taxon>
    </lineage>
</organism>
<dbReference type="Pfam" id="PF03239">
    <property type="entry name" value="FTR1"/>
    <property type="match status" value="1"/>
</dbReference>
<dbReference type="Pfam" id="PF00034">
    <property type="entry name" value="Cytochrom_C"/>
    <property type="match status" value="1"/>
</dbReference>
<dbReference type="SUPFAM" id="SSF46626">
    <property type="entry name" value="Cytochrome c"/>
    <property type="match status" value="1"/>
</dbReference>
<dbReference type="PROSITE" id="PS51007">
    <property type="entry name" value="CYTC"/>
    <property type="match status" value="1"/>
</dbReference>
<dbReference type="RefSeq" id="WP_386706408.1">
    <property type="nucleotide sequence ID" value="NZ_JBHRYF010000001.1"/>
</dbReference>
<protein>
    <submittedName>
        <fullName evidence="13">FTR1 family protein</fullName>
    </submittedName>
</protein>
<evidence type="ECO:0000256" key="8">
    <source>
        <dbReference type="ARBA" id="ARBA00023136"/>
    </source>
</evidence>
<dbReference type="PANTHER" id="PTHR31632">
    <property type="entry name" value="IRON TRANSPORTER FTH1"/>
    <property type="match status" value="1"/>
</dbReference>
<reference evidence="14" key="1">
    <citation type="journal article" date="2019" name="Int. J. Syst. Evol. Microbiol.">
        <title>The Global Catalogue of Microorganisms (GCM) 10K type strain sequencing project: providing services to taxonomists for standard genome sequencing and annotation.</title>
        <authorList>
            <consortium name="The Broad Institute Genomics Platform"/>
            <consortium name="The Broad Institute Genome Sequencing Center for Infectious Disease"/>
            <person name="Wu L."/>
            <person name="Ma J."/>
        </authorList>
    </citation>
    <scope>NUCLEOTIDE SEQUENCE [LARGE SCALE GENOMIC DNA]</scope>
    <source>
        <strain evidence="14">KCTC 42211</strain>
    </source>
</reference>
<evidence type="ECO:0000256" key="10">
    <source>
        <dbReference type="SAM" id="Phobius"/>
    </source>
</evidence>
<feature type="transmembrane region" description="Helical" evidence="10">
    <location>
        <begin position="422"/>
        <end position="445"/>
    </location>
</feature>
<dbReference type="InterPro" id="IPR036909">
    <property type="entry name" value="Cyt_c-like_dom_sf"/>
</dbReference>
<feature type="transmembrane region" description="Helical" evidence="10">
    <location>
        <begin position="565"/>
        <end position="587"/>
    </location>
</feature>
<comment type="similarity">
    <text evidence="2">Belongs to the oxidase-dependent Fe transporter (OFeT) (TC 9.A.10.1) family.</text>
</comment>
<comment type="subcellular location">
    <subcellularLocation>
        <location evidence="1">Membrane</location>
        <topology evidence="1">Multi-pass membrane protein</topology>
    </subcellularLocation>
</comment>
<feature type="transmembrane region" description="Helical" evidence="10">
    <location>
        <begin position="607"/>
        <end position="631"/>
    </location>
</feature>